<dbReference type="Proteomes" id="UP000182658">
    <property type="component" value="Unassembled WGS sequence"/>
</dbReference>
<organism evidence="1 2">
    <name type="scientific">Coniochaeta ligniaria NRRL 30616</name>
    <dbReference type="NCBI Taxonomy" id="1408157"/>
    <lineage>
        <taxon>Eukaryota</taxon>
        <taxon>Fungi</taxon>
        <taxon>Dikarya</taxon>
        <taxon>Ascomycota</taxon>
        <taxon>Pezizomycotina</taxon>
        <taxon>Sordariomycetes</taxon>
        <taxon>Sordariomycetidae</taxon>
        <taxon>Coniochaetales</taxon>
        <taxon>Coniochaetaceae</taxon>
        <taxon>Coniochaeta</taxon>
    </lineage>
</organism>
<gene>
    <name evidence="1" type="ORF">CONLIGDRAFT_688526</name>
</gene>
<dbReference type="InterPro" id="IPR046670">
    <property type="entry name" value="DUF6540"/>
</dbReference>
<dbReference type="EMBL" id="KV875093">
    <property type="protein sequence ID" value="OIW34631.1"/>
    <property type="molecule type" value="Genomic_DNA"/>
</dbReference>
<evidence type="ECO:0000313" key="1">
    <source>
        <dbReference type="EMBL" id="OIW34631.1"/>
    </source>
</evidence>
<dbReference type="Pfam" id="PF20174">
    <property type="entry name" value="DUF6540"/>
    <property type="match status" value="1"/>
</dbReference>
<accession>A0A1J7J3H1</accession>
<sequence>MASTLTHYPAYLATYLGHRDDHHAVYVETGIDKGGHLFHVTGDIRIGMVFWQPHPFDTTAGLSVQHIGWISHDKLVEIRVVCETIPPPPRQYEGPKRLVPRHAIRHCQHWAADAIAALRERAILQPLGPGDDAAVVKRRDVREEMKGRSPKPFPVDWKRLTLGKDRNISWFDFLALPESRRGYELGLML</sequence>
<keyword evidence="2" id="KW-1185">Reference proteome</keyword>
<dbReference type="AlphaFoldDB" id="A0A1J7J3H1"/>
<dbReference type="OrthoDB" id="4135672at2759"/>
<reference evidence="1 2" key="1">
    <citation type="submission" date="2016-10" db="EMBL/GenBank/DDBJ databases">
        <title>Draft genome sequence of Coniochaeta ligniaria NRRL30616, a lignocellulolytic fungus for bioabatement of inhibitors in plant biomass hydrolysates.</title>
        <authorList>
            <consortium name="DOE Joint Genome Institute"/>
            <person name="Jimenez D.J."/>
            <person name="Hector R.E."/>
            <person name="Riley R."/>
            <person name="Sun H."/>
            <person name="Grigoriev I.V."/>
            <person name="Van Elsas J.D."/>
            <person name="Nichols N.N."/>
        </authorList>
    </citation>
    <scope>NUCLEOTIDE SEQUENCE [LARGE SCALE GENOMIC DNA]</scope>
    <source>
        <strain evidence="1 2">NRRL 30616</strain>
    </source>
</reference>
<evidence type="ECO:0000313" key="2">
    <source>
        <dbReference type="Proteomes" id="UP000182658"/>
    </source>
</evidence>
<name>A0A1J7J3H1_9PEZI</name>
<proteinExistence type="predicted"/>
<dbReference type="STRING" id="1408157.A0A1J7J3H1"/>
<protein>
    <submittedName>
        <fullName evidence="1">Uncharacterized protein</fullName>
    </submittedName>
</protein>
<dbReference type="InParanoid" id="A0A1J7J3H1"/>